<evidence type="ECO:0000313" key="1">
    <source>
        <dbReference type="EMBL" id="SDC36731.1"/>
    </source>
</evidence>
<dbReference type="Gene3D" id="3.30.2020.10">
    <property type="entry name" value="NE0471-like N-terminal domain"/>
    <property type="match status" value="1"/>
</dbReference>
<evidence type="ECO:0000313" key="4">
    <source>
        <dbReference type="Proteomes" id="UP000297288"/>
    </source>
</evidence>
<evidence type="ECO:0000313" key="2">
    <source>
        <dbReference type="EMBL" id="TGG88798.1"/>
    </source>
</evidence>
<dbReference type="OrthoDB" id="162796at2"/>
<accession>A0A1G6L0W0</accession>
<dbReference type="InterPro" id="IPR036782">
    <property type="entry name" value="NE0471-like_N"/>
</dbReference>
<dbReference type="EMBL" id="SRME01000001">
    <property type="protein sequence ID" value="TGG88798.1"/>
    <property type="molecule type" value="Genomic_DNA"/>
</dbReference>
<dbReference type="RefSeq" id="WP_091403241.1">
    <property type="nucleotide sequence ID" value="NZ_FMYV01000003.1"/>
</dbReference>
<name>A0A1G6L0W0_9BACT</name>
<organism evidence="1 3">
    <name type="scientific">Geotoga petraea</name>
    <dbReference type="NCBI Taxonomy" id="28234"/>
    <lineage>
        <taxon>Bacteria</taxon>
        <taxon>Thermotogati</taxon>
        <taxon>Thermotogota</taxon>
        <taxon>Thermotogae</taxon>
        <taxon>Petrotogales</taxon>
        <taxon>Petrotogaceae</taxon>
        <taxon>Geotoga</taxon>
    </lineage>
</organism>
<proteinExistence type="predicted"/>
<gene>
    <name evidence="2" type="ORF">E4650_00965</name>
    <name evidence="1" type="ORF">SAMN04488588_0962</name>
</gene>
<dbReference type="EMBL" id="FMYV01000003">
    <property type="protein sequence ID" value="SDC36731.1"/>
    <property type="molecule type" value="Genomic_DNA"/>
</dbReference>
<dbReference type="STRING" id="28234.SAMN04488588_0962"/>
<dbReference type="SUPFAM" id="SSF143880">
    <property type="entry name" value="NE0471 N-terminal domain-like"/>
    <property type="match status" value="1"/>
</dbReference>
<sequence>MKTQNIPEDVEKYFKNGPRKIKKVLPKENYTLEIIFDNNERRIYDMSNNLFGVFGFLKNIDNFKKVFIDEHGNIAWLNEESQRELNKKVDICKDSIYLESKKIDN</sequence>
<reference evidence="1 3" key="1">
    <citation type="submission" date="2016-10" db="EMBL/GenBank/DDBJ databases">
        <authorList>
            <person name="de Groot N.N."/>
        </authorList>
    </citation>
    <scope>NUCLEOTIDE SEQUENCE [LARGE SCALE GENOMIC DNA]</scope>
    <source>
        <strain evidence="1 3">WG14</strain>
    </source>
</reference>
<protein>
    <submittedName>
        <fullName evidence="2">DUF2442 domain-containing protein</fullName>
    </submittedName>
</protein>
<dbReference type="AlphaFoldDB" id="A0A1G6L0W0"/>
<keyword evidence="3" id="KW-1185">Reference proteome</keyword>
<dbReference type="Proteomes" id="UP000199322">
    <property type="component" value="Unassembled WGS sequence"/>
</dbReference>
<dbReference type="Proteomes" id="UP000297288">
    <property type="component" value="Unassembled WGS sequence"/>
</dbReference>
<evidence type="ECO:0000313" key="3">
    <source>
        <dbReference type="Proteomes" id="UP000199322"/>
    </source>
</evidence>
<reference evidence="2 4" key="2">
    <citation type="submission" date="2019-04" db="EMBL/GenBank/DDBJ databases">
        <title>Draft genome sequence data and analysis of a Fermenting Bacterium, Geotoga petraea strain HO-Geo1, isolated from heavy-oil petroleum reservoir in Russia.</title>
        <authorList>
            <person name="Grouzdev D.S."/>
            <person name="Semenova E.M."/>
            <person name="Sokolova D.S."/>
            <person name="Tourova T.P."/>
            <person name="Poltaraus A.B."/>
            <person name="Nazina T.N."/>
        </authorList>
    </citation>
    <scope>NUCLEOTIDE SEQUENCE [LARGE SCALE GENOMIC DNA]</scope>
    <source>
        <strain evidence="2 4">HO-Geo1</strain>
    </source>
</reference>